<evidence type="ECO:0000313" key="4">
    <source>
        <dbReference type="EMBL" id="ARU54304.1"/>
    </source>
</evidence>
<dbReference type="PANTHER" id="PTHR33121:SF79">
    <property type="entry name" value="CYCLIC DI-GMP PHOSPHODIESTERASE PDED-RELATED"/>
    <property type="match status" value="1"/>
</dbReference>
<keyword evidence="1" id="KW-0597">Phosphoprotein</keyword>
<dbReference type="SUPFAM" id="SSF141868">
    <property type="entry name" value="EAL domain-like"/>
    <property type="match status" value="1"/>
</dbReference>
<dbReference type="SMART" id="SM00448">
    <property type="entry name" value="REC"/>
    <property type="match status" value="1"/>
</dbReference>
<dbReference type="GO" id="GO:0000160">
    <property type="term" value="P:phosphorelay signal transduction system"/>
    <property type="evidence" value="ECO:0007669"/>
    <property type="project" value="InterPro"/>
</dbReference>
<dbReference type="SUPFAM" id="SSF52172">
    <property type="entry name" value="CheY-like"/>
    <property type="match status" value="1"/>
</dbReference>
<dbReference type="InterPro" id="IPR050706">
    <property type="entry name" value="Cyclic-di-GMP_PDE-like"/>
</dbReference>
<keyword evidence="5" id="KW-1185">Reference proteome</keyword>
<reference evidence="4 5" key="1">
    <citation type="submission" date="2017-05" db="EMBL/GenBank/DDBJ databases">
        <title>Genomic insights into alkan degradation activity of Oleiphilus messinensis.</title>
        <authorList>
            <person name="Kozyavkin S.A."/>
            <person name="Slesarev A.I."/>
            <person name="Golyshin P.N."/>
            <person name="Korzhenkov A."/>
            <person name="Golyshina O.N."/>
            <person name="Toshchakov S.V."/>
        </authorList>
    </citation>
    <scope>NUCLEOTIDE SEQUENCE [LARGE SCALE GENOMIC DNA]</scope>
    <source>
        <strain evidence="4 5">ME102</strain>
    </source>
</reference>
<dbReference type="SMART" id="SM00052">
    <property type="entry name" value="EAL"/>
    <property type="match status" value="1"/>
</dbReference>
<evidence type="ECO:0000313" key="5">
    <source>
        <dbReference type="Proteomes" id="UP000196027"/>
    </source>
</evidence>
<dbReference type="InterPro" id="IPR035919">
    <property type="entry name" value="EAL_sf"/>
</dbReference>
<protein>
    <submittedName>
        <fullName evidence="4">Response regulator receiver-modulated signal transduction phosphodiesterase</fullName>
    </submittedName>
</protein>
<dbReference type="RefSeq" id="WP_087459521.1">
    <property type="nucleotide sequence ID" value="NZ_CP021425.1"/>
</dbReference>
<evidence type="ECO:0000259" key="3">
    <source>
        <dbReference type="PROSITE" id="PS50883"/>
    </source>
</evidence>
<evidence type="ECO:0000256" key="1">
    <source>
        <dbReference type="PROSITE-ProRule" id="PRU00169"/>
    </source>
</evidence>
<evidence type="ECO:0000259" key="2">
    <source>
        <dbReference type="PROSITE" id="PS50110"/>
    </source>
</evidence>
<dbReference type="Proteomes" id="UP000196027">
    <property type="component" value="Chromosome"/>
</dbReference>
<dbReference type="InterPro" id="IPR001633">
    <property type="entry name" value="EAL_dom"/>
</dbReference>
<dbReference type="EMBL" id="CP021425">
    <property type="protein sequence ID" value="ARU54304.1"/>
    <property type="molecule type" value="Genomic_DNA"/>
</dbReference>
<dbReference type="AlphaFoldDB" id="A0A1Y0I4C1"/>
<dbReference type="Pfam" id="PF00563">
    <property type="entry name" value="EAL"/>
    <property type="match status" value="1"/>
</dbReference>
<feature type="modified residue" description="4-aspartylphosphate" evidence="1">
    <location>
        <position position="62"/>
    </location>
</feature>
<dbReference type="InterPro" id="IPR011006">
    <property type="entry name" value="CheY-like_superfamily"/>
</dbReference>
<dbReference type="PANTHER" id="PTHR33121">
    <property type="entry name" value="CYCLIC DI-GMP PHOSPHODIESTERASE PDEF"/>
    <property type="match status" value="1"/>
</dbReference>
<sequence>MPDITQLNLMIVDDDEFAIELFLCALEELEIQTCETACSGQEALALVESRQSVSPLDLIICDIEMPDMDGLALLRHLAEVNFDGKVAVISGLDSDILRMARDLGKAHNLDVLGAIQKPIQKEALALLLDQVFNEPFAPKPKPFGKRSVSADAIQFGLDNDEFTLFFQPKVNVQSQCVFGAEALIRWFSSEFGGIVGPDEFIPLAEESSLINAITERVIDMSIQELKRFKAEGHRLKLSINVSMLNLSQLDFATNLAAKLKNEAIDPSDIILEITETALMRDATNVLEVLTRLKILGICLSIDDFGTGYSSMSQLQHIPFSELKIDRSFVYGAGENDSTRRILESSASLAQQLAIASVAEGVETREDWDRISALGIDLVQGYFISKPLPPEDFSTWLREWNGLTEN</sequence>
<proteinExistence type="predicted"/>
<dbReference type="Pfam" id="PF00072">
    <property type="entry name" value="Response_reg"/>
    <property type="match status" value="1"/>
</dbReference>
<dbReference type="OrthoDB" id="9812358at2"/>
<feature type="domain" description="Response regulatory" evidence="2">
    <location>
        <begin position="8"/>
        <end position="132"/>
    </location>
</feature>
<gene>
    <name evidence="4" type="ORF">OLMES_0197</name>
</gene>
<dbReference type="GO" id="GO:0071111">
    <property type="term" value="F:cyclic-guanylate-specific phosphodiesterase activity"/>
    <property type="evidence" value="ECO:0007669"/>
    <property type="project" value="InterPro"/>
</dbReference>
<dbReference type="PROSITE" id="PS50883">
    <property type="entry name" value="EAL"/>
    <property type="match status" value="1"/>
</dbReference>
<dbReference type="KEGG" id="ome:OLMES_0197"/>
<dbReference type="CDD" id="cd01948">
    <property type="entry name" value="EAL"/>
    <property type="match status" value="1"/>
</dbReference>
<dbReference type="Gene3D" id="3.20.20.450">
    <property type="entry name" value="EAL domain"/>
    <property type="match status" value="1"/>
</dbReference>
<feature type="domain" description="EAL" evidence="3">
    <location>
        <begin position="146"/>
        <end position="400"/>
    </location>
</feature>
<dbReference type="Gene3D" id="3.40.50.2300">
    <property type="match status" value="1"/>
</dbReference>
<dbReference type="PROSITE" id="PS50110">
    <property type="entry name" value="RESPONSE_REGULATORY"/>
    <property type="match status" value="1"/>
</dbReference>
<dbReference type="InterPro" id="IPR001789">
    <property type="entry name" value="Sig_transdc_resp-reg_receiver"/>
</dbReference>
<organism evidence="4 5">
    <name type="scientific">Oleiphilus messinensis</name>
    <dbReference type="NCBI Taxonomy" id="141451"/>
    <lineage>
        <taxon>Bacteria</taxon>
        <taxon>Pseudomonadati</taxon>
        <taxon>Pseudomonadota</taxon>
        <taxon>Gammaproteobacteria</taxon>
        <taxon>Oceanospirillales</taxon>
        <taxon>Oleiphilaceae</taxon>
        <taxon>Oleiphilus</taxon>
    </lineage>
</organism>
<accession>A0A1Y0I4C1</accession>
<name>A0A1Y0I4C1_9GAMM</name>